<name>A0A939BSN4_9BACL</name>
<keyword evidence="2" id="KW-1185">Reference proteome</keyword>
<reference evidence="1" key="1">
    <citation type="submission" date="2021-01" db="EMBL/GenBank/DDBJ databases">
        <title>Genomic Encyclopedia of Type Strains, Phase IV (KMG-IV): sequencing the most valuable type-strain genomes for metagenomic binning, comparative biology and taxonomic classification.</title>
        <authorList>
            <person name="Goeker M."/>
        </authorList>
    </citation>
    <scope>NUCLEOTIDE SEQUENCE</scope>
    <source>
        <strain evidence="1">DSM 25523</strain>
    </source>
</reference>
<accession>A0A939BSN4</accession>
<evidence type="ECO:0000313" key="1">
    <source>
        <dbReference type="EMBL" id="MBM7590912.1"/>
    </source>
</evidence>
<organism evidence="1 2">
    <name type="scientific">Brevibacillus fulvus</name>
    <dbReference type="NCBI Taxonomy" id="1125967"/>
    <lineage>
        <taxon>Bacteria</taxon>
        <taxon>Bacillati</taxon>
        <taxon>Bacillota</taxon>
        <taxon>Bacilli</taxon>
        <taxon>Bacillales</taxon>
        <taxon>Paenibacillaceae</taxon>
        <taxon>Brevibacillus</taxon>
    </lineage>
</organism>
<protein>
    <submittedName>
        <fullName evidence="1">Uncharacterized protein</fullName>
    </submittedName>
</protein>
<dbReference type="Proteomes" id="UP000717624">
    <property type="component" value="Unassembled WGS sequence"/>
</dbReference>
<gene>
    <name evidence="1" type="ORF">JOD01_002524</name>
</gene>
<comment type="caution">
    <text evidence="1">The sequence shown here is derived from an EMBL/GenBank/DDBJ whole genome shotgun (WGS) entry which is preliminary data.</text>
</comment>
<dbReference type="AlphaFoldDB" id="A0A939BSN4"/>
<evidence type="ECO:0000313" key="2">
    <source>
        <dbReference type="Proteomes" id="UP000717624"/>
    </source>
</evidence>
<sequence length="56" mass="6957">MVGDVYEFRFMRWEVAKTFWRNGEQWARLKCLTKRKKPWDVPMTFLTLMEKTRKVS</sequence>
<dbReference type="EMBL" id="JAFBEB010000008">
    <property type="protein sequence ID" value="MBM7590912.1"/>
    <property type="molecule type" value="Genomic_DNA"/>
</dbReference>
<proteinExistence type="predicted"/>